<evidence type="ECO:0000313" key="8">
    <source>
        <dbReference type="Proteomes" id="UP000886860"/>
    </source>
</evidence>
<feature type="signal peptide" evidence="6">
    <location>
        <begin position="1"/>
        <end position="23"/>
    </location>
</feature>
<reference evidence="7" key="1">
    <citation type="submission" date="2020-10" db="EMBL/GenBank/DDBJ databases">
        <authorList>
            <person name="Gilroy R."/>
        </authorList>
    </citation>
    <scope>NUCLEOTIDE SEQUENCE</scope>
    <source>
        <strain evidence="7">CHK123-3438</strain>
    </source>
</reference>
<dbReference type="EMBL" id="DVKS01000073">
    <property type="protein sequence ID" value="HIT41372.1"/>
    <property type="molecule type" value="Genomic_DNA"/>
</dbReference>
<evidence type="ECO:0000256" key="2">
    <source>
        <dbReference type="ARBA" id="ARBA00008520"/>
    </source>
</evidence>
<comment type="caution">
    <text evidence="7">The sequence shown here is derived from an EMBL/GenBank/DDBJ whole genome shotgun (WGS) entry which is preliminary data.</text>
</comment>
<feature type="chain" id="PRO_5038854863" evidence="6">
    <location>
        <begin position="24"/>
        <end position="473"/>
    </location>
</feature>
<dbReference type="Proteomes" id="UP000886860">
    <property type="component" value="Unassembled WGS sequence"/>
</dbReference>
<comment type="similarity">
    <text evidence="2">Belongs to the bacterial solute-binding protein 1 family.</text>
</comment>
<feature type="region of interest" description="Disordered" evidence="5">
    <location>
        <begin position="25"/>
        <end position="53"/>
    </location>
</feature>
<evidence type="ECO:0000256" key="1">
    <source>
        <dbReference type="ARBA" id="ARBA00004196"/>
    </source>
</evidence>
<reference evidence="7" key="2">
    <citation type="journal article" date="2021" name="PeerJ">
        <title>Extensive microbial diversity within the chicken gut microbiome revealed by metagenomics and culture.</title>
        <authorList>
            <person name="Gilroy R."/>
            <person name="Ravi A."/>
            <person name="Getino M."/>
            <person name="Pursley I."/>
            <person name="Horton D.L."/>
            <person name="Alikhan N.F."/>
            <person name="Baker D."/>
            <person name="Gharbi K."/>
            <person name="Hall N."/>
            <person name="Watson M."/>
            <person name="Adriaenssens E.M."/>
            <person name="Foster-Nyarko E."/>
            <person name="Jarju S."/>
            <person name="Secka A."/>
            <person name="Antonio M."/>
            <person name="Oren A."/>
            <person name="Chaudhuri R.R."/>
            <person name="La Ragione R."/>
            <person name="Hildebrand F."/>
            <person name="Pallen M.J."/>
        </authorList>
    </citation>
    <scope>NUCLEOTIDE SEQUENCE</scope>
    <source>
        <strain evidence="7">CHK123-3438</strain>
    </source>
</reference>
<sequence length="473" mass="51805">MKKKQLISAALAAVMAVSLTACGGSSSDTGTSAGSDTAEASGDTGASEAPEGTTTIEVWTEDRHDLEYVEAKIDEYNQTNTDGIFINLTAITEDYANMLALAYNGGTAPDVVGANSLPLKNFADTGILLPLNDYIDSDETFQKVNEPYEHAYEGSNMRNGNIYSVYSGMRSGVRVIYNKDLLEQCGYTEIPKSLDEYIAMAKDITEQGGGQFYGIGFTSASPFERLLEMSAQVSGVFYYDYVNGKYDFSGYKDIVEAGQRFFTENIAYPDQQGVDNMRALFAEGQFALWSNASQEAGVFTSQIPIDSFEWGVAEVPSLTGEIKGALQTTPSKSWGIVSSSEHKEEAWKVIQFFQSEDFLKGYLENGYCLPISSYMADVIDESKIGRLADFAGLDYESVYPTPPVINLTGDDYRTVLWNAVMGYVDVDDAIEDLNTRYNEALEADIAAGSTTRLVISDYDPLHPNEGTIEYLSE</sequence>
<name>A0A9D1GHS2_9FIRM</name>
<evidence type="ECO:0000256" key="4">
    <source>
        <dbReference type="ARBA" id="ARBA00022729"/>
    </source>
</evidence>
<dbReference type="InterPro" id="IPR006059">
    <property type="entry name" value="SBP"/>
</dbReference>
<evidence type="ECO:0000256" key="6">
    <source>
        <dbReference type="SAM" id="SignalP"/>
    </source>
</evidence>
<evidence type="ECO:0000313" key="7">
    <source>
        <dbReference type="EMBL" id="HIT41372.1"/>
    </source>
</evidence>
<protein>
    <submittedName>
        <fullName evidence="7">Extracellular solute-binding protein</fullName>
    </submittedName>
</protein>
<dbReference type="PROSITE" id="PS51257">
    <property type="entry name" value="PROKAR_LIPOPROTEIN"/>
    <property type="match status" value="1"/>
</dbReference>
<evidence type="ECO:0000256" key="5">
    <source>
        <dbReference type="SAM" id="MobiDB-lite"/>
    </source>
</evidence>
<dbReference type="Gene3D" id="3.40.190.10">
    <property type="entry name" value="Periplasmic binding protein-like II"/>
    <property type="match status" value="1"/>
</dbReference>
<dbReference type="GO" id="GO:0030313">
    <property type="term" value="C:cell envelope"/>
    <property type="evidence" value="ECO:0007669"/>
    <property type="project" value="UniProtKB-SubCell"/>
</dbReference>
<evidence type="ECO:0000256" key="3">
    <source>
        <dbReference type="ARBA" id="ARBA00022448"/>
    </source>
</evidence>
<dbReference type="SUPFAM" id="SSF53850">
    <property type="entry name" value="Periplasmic binding protein-like II"/>
    <property type="match status" value="1"/>
</dbReference>
<comment type="subcellular location">
    <subcellularLocation>
        <location evidence="1">Cell envelope</location>
    </subcellularLocation>
</comment>
<keyword evidence="3" id="KW-0813">Transport</keyword>
<organism evidence="7 8">
    <name type="scientific">Candidatus Caccovicinus merdipullorum</name>
    <dbReference type="NCBI Taxonomy" id="2840724"/>
    <lineage>
        <taxon>Bacteria</taxon>
        <taxon>Bacillati</taxon>
        <taxon>Bacillota</taxon>
        <taxon>Clostridia</taxon>
        <taxon>Eubacteriales</taxon>
        <taxon>Candidatus Caccovicinus</taxon>
    </lineage>
</organism>
<keyword evidence="4 6" id="KW-0732">Signal</keyword>
<dbReference type="PANTHER" id="PTHR43649:SF31">
    <property type="entry name" value="SN-GLYCEROL-3-PHOSPHATE-BINDING PERIPLASMIC PROTEIN UGPB"/>
    <property type="match status" value="1"/>
</dbReference>
<dbReference type="AlphaFoldDB" id="A0A9D1GHS2"/>
<gene>
    <name evidence="7" type="ORF">IAB60_04580</name>
</gene>
<feature type="compositionally biased region" description="Low complexity" evidence="5">
    <location>
        <begin position="25"/>
        <end position="38"/>
    </location>
</feature>
<dbReference type="InterPro" id="IPR050490">
    <property type="entry name" value="Bact_solute-bd_prot1"/>
</dbReference>
<accession>A0A9D1GHS2</accession>
<dbReference type="PANTHER" id="PTHR43649">
    <property type="entry name" value="ARABINOSE-BINDING PROTEIN-RELATED"/>
    <property type="match status" value="1"/>
</dbReference>
<proteinExistence type="inferred from homology"/>
<dbReference type="Pfam" id="PF01547">
    <property type="entry name" value="SBP_bac_1"/>
    <property type="match status" value="1"/>
</dbReference>